<dbReference type="Gene3D" id="3.50.50.60">
    <property type="entry name" value="FAD/NAD(P)-binding domain"/>
    <property type="match status" value="1"/>
</dbReference>
<dbReference type="InterPro" id="IPR036188">
    <property type="entry name" value="FAD/NAD-bd_sf"/>
</dbReference>
<name>A0A6J7KZB1_9ZZZZ</name>
<evidence type="ECO:0000256" key="1">
    <source>
        <dbReference type="ARBA" id="ARBA00001974"/>
    </source>
</evidence>
<evidence type="ECO:0000256" key="2">
    <source>
        <dbReference type="ARBA" id="ARBA00023002"/>
    </source>
</evidence>
<accession>A0A6J7KZB1</accession>
<reference evidence="4" key="1">
    <citation type="submission" date="2020-05" db="EMBL/GenBank/DDBJ databases">
        <authorList>
            <person name="Chiriac C."/>
            <person name="Salcher M."/>
            <person name="Ghai R."/>
            <person name="Kavagutti S V."/>
        </authorList>
    </citation>
    <scope>NUCLEOTIDE SEQUENCE</scope>
</reference>
<dbReference type="GO" id="GO:0016491">
    <property type="term" value="F:oxidoreductase activity"/>
    <property type="evidence" value="ECO:0007669"/>
    <property type="project" value="UniProtKB-KW"/>
</dbReference>
<keyword evidence="2" id="KW-0560">Oxidoreductase</keyword>
<feature type="domain" description="Amine oxidase" evidence="3">
    <location>
        <begin position="201"/>
        <end position="433"/>
    </location>
</feature>
<feature type="domain" description="Amine oxidase" evidence="3">
    <location>
        <begin position="32"/>
        <end position="109"/>
    </location>
</feature>
<dbReference type="SUPFAM" id="SSF51905">
    <property type="entry name" value="FAD/NAD(P)-binding domain"/>
    <property type="match status" value="1"/>
</dbReference>
<evidence type="ECO:0000259" key="3">
    <source>
        <dbReference type="Pfam" id="PF01593"/>
    </source>
</evidence>
<dbReference type="AlphaFoldDB" id="A0A6J7KZB1"/>
<protein>
    <submittedName>
        <fullName evidence="4">Unannotated protein</fullName>
    </submittedName>
</protein>
<dbReference type="EMBL" id="CAFBNE010000080">
    <property type="protein sequence ID" value="CAB4961818.1"/>
    <property type="molecule type" value="Genomic_DNA"/>
</dbReference>
<sequence length="444" mass="46285">MLSAYRRARREGPKPLRAYGEPMRVIIIGAGFAGLSAATSLADAGVDVTVLEARDRVGGRVWSQELVPGDPGTVIERGAEFVLDGYEQLTGWVARLGLELANTTMSYYVREPRGGEPVTVGEVVIAAAVLAKAAEAAPSCVSVAGIAQEVLAASPGSAGRVSPAAVGAILTRISISWASEVTELSCRALQGPASAFEPNPTYRVAGGNQGIAQAMAAQLGDRVRLGCPVRRLTHDEGSATAWTDEGAELADVVIVTVPLACSSALPVEPALPAWKHEAWSRTGLGQAAKLHVMLAEPAPASAVLSVPDGYWTWVATDASGSPQPIAHCFAGSTPALDRLGVRGGPGGWLARLAGLRPELSFDADRALLTTWADDPWAGMAYSAERSVSREDDPDLMAAPVGRLHFAGEHTAGPWSGLMEGALRSGERVAQEVLVTWGPRGPQGR</sequence>
<dbReference type="PANTHER" id="PTHR10742">
    <property type="entry name" value="FLAVIN MONOAMINE OXIDASE"/>
    <property type="match status" value="1"/>
</dbReference>
<proteinExistence type="predicted"/>
<dbReference type="InterPro" id="IPR050281">
    <property type="entry name" value="Flavin_monoamine_oxidase"/>
</dbReference>
<comment type="cofactor">
    <cofactor evidence="1">
        <name>FAD</name>
        <dbReference type="ChEBI" id="CHEBI:57692"/>
    </cofactor>
</comment>
<dbReference type="PANTHER" id="PTHR10742:SF410">
    <property type="entry name" value="LYSINE-SPECIFIC HISTONE DEMETHYLASE 2"/>
    <property type="match status" value="1"/>
</dbReference>
<dbReference type="PRINTS" id="PR00757">
    <property type="entry name" value="AMINEOXDASEF"/>
</dbReference>
<gene>
    <name evidence="4" type="ORF">UFOPK3772_02256</name>
</gene>
<dbReference type="InterPro" id="IPR002937">
    <property type="entry name" value="Amino_oxidase"/>
</dbReference>
<dbReference type="InterPro" id="IPR001613">
    <property type="entry name" value="Flavin_amine_oxidase"/>
</dbReference>
<dbReference type="Pfam" id="PF01593">
    <property type="entry name" value="Amino_oxidase"/>
    <property type="match status" value="2"/>
</dbReference>
<organism evidence="4">
    <name type="scientific">freshwater metagenome</name>
    <dbReference type="NCBI Taxonomy" id="449393"/>
    <lineage>
        <taxon>unclassified sequences</taxon>
        <taxon>metagenomes</taxon>
        <taxon>ecological metagenomes</taxon>
    </lineage>
</organism>
<evidence type="ECO:0000313" key="4">
    <source>
        <dbReference type="EMBL" id="CAB4961818.1"/>
    </source>
</evidence>